<proteinExistence type="predicted"/>
<keyword evidence="1" id="KW-1133">Transmembrane helix</keyword>
<organism evidence="2 3">
    <name type="scientific">Candidatus Komeilibacteria bacterium CG11_big_fil_rev_8_21_14_0_20_36_20</name>
    <dbReference type="NCBI Taxonomy" id="1974477"/>
    <lineage>
        <taxon>Bacteria</taxon>
        <taxon>Candidatus Komeiliibacteriota</taxon>
    </lineage>
</organism>
<evidence type="ECO:0000256" key="1">
    <source>
        <dbReference type="SAM" id="Phobius"/>
    </source>
</evidence>
<keyword evidence="1" id="KW-0812">Transmembrane</keyword>
<gene>
    <name evidence="2" type="ORF">COV55_04190</name>
</gene>
<accession>A0A2H0NBP0</accession>
<evidence type="ECO:0000313" key="3">
    <source>
        <dbReference type="Proteomes" id="UP000230564"/>
    </source>
</evidence>
<sequence length="150" mass="17857">MKSKNKWLVGISTTIFAILLLSYFIFLNYTEPTEIGIARNIFTGKMWMQEGGGWHRTAPWVLVAKIDTRPMRVAITTAGHGFNARLVQFNCKEWRSFVETEGFRYWWWTNRISYNFGYDEEYRGMKDIMRGYAFATKEYPFIKILEQYTQ</sequence>
<dbReference type="EMBL" id="PCWQ01000014">
    <property type="protein sequence ID" value="PIR06301.1"/>
    <property type="molecule type" value="Genomic_DNA"/>
</dbReference>
<name>A0A2H0NBP0_9BACT</name>
<protein>
    <submittedName>
        <fullName evidence="2">Uncharacterized protein</fullName>
    </submittedName>
</protein>
<feature type="transmembrane region" description="Helical" evidence="1">
    <location>
        <begin position="7"/>
        <end position="26"/>
    </location>
</feature>
<dbReference type="AlphaFoldDB" id="A0A2H0NBP0"/>
<keyword evidence="1" id="KW-0472">Membrane</keyword>
<dbReference type="Proteomes" id="UP000230564">
    <property type="component" value="Unassembled WGS sequence"/>
</dbReference>
<comment type="caution">
    <text evidence="2">The sequence shown here is derived from an EMBL/GenBank/DDBJ whole genome shotgun (WGS) entry which is preliminary data.</text>
</comment>
<evidence type="ECO:0000313" key="2">
    <source>
        <dbReference type="EMBL" id="PIR06301.1"/>
    </source>
</evidence>
<reference evidence="2 3" key="1">
    <citation type="submission" date="2017-09" db="EMBL/GenBank/DDBJ databases">
        <title>Depth-based differentiation of microbial function through sediment-hosted aquifers and enrichment of novel symbionts in the deep terrestrial subsurface.</title>
        <authorList>
            <person name="Probst A.J."/>
            <person name="Ladd B."/>
            <person name="Jarett J.K."/>
            <person name="Geller-Mcgrath D.E."/>
            <person name="Sieber C.M."/>
            <person name="Emerson J.B."/>
            <person name="Anantharaman K."/>
            <person name="Thomas B.C."/>
            <person name="Malmstrom R."/>
            <person name="Stieglmeier M."/>
            <person name="Klingl A."/>
            <person name="Woyke T."/>
            <person name="Ryan C.M."/>
            <person name="Banfield J.F."/>
        </authorList>
    </citation>
    <scope>NUCLEOTIDE SEQUENCE [LARGE SCALE GENOMIC DNA]</scope>
    <source>
        <strain evidence="2">CG11_big_fil_rev_8_21_14_0_20_36_20</strain>
    </source>
</reference>